<organism evidence="2 3">
    <name type="scientific">Colletotrichum orchidophilum</name>
    <dbReference type="NCBI Taxonomy" id="1209926"/>
    <lineage>
        <taxon>Eukaryota</taxon>
        <taxon>Fungi</taxon>
        <taxon>Dikarya</taxon>
        <taxon>Ascomycota</taxon>
        <taxon>Pezizomycotina</taxon>
        <taxon>Sordariomycetes</taxon>
        <taxon>Hypocreomycetidae</taxon>
        <taxon>Glomerellales</taxon>
        <taxon>Glomerellaceae</taxon>
        <taxon>Colletotrichum</taxon>
    </lineage>
</organism>
<evidence type="ECO:0000313" key="3">
    <source>
        <dbReference type="Proteomes" id="UP000176998"/>
    </source>
</evidence>
<dbReference type="Proteomes" id="UP000176998">
    <property type="component" value="Unassembled WGS sequence"/>
</dbReference>
<dbReference type="EMBL" id="MJBS01000057">
    <property type="protein sequence ID" value="OHE97447.1"/>
    <property type="molecule type" value="Genomic_DNA"/>
</dbReference>
<evidence type="ECO:0000313" key="2">
    <source>
        <dbReference type="EMBL" id="OHE97447.1"/>
    </source>
</evidence>
<protein>
    <submittedName>
        <fullName evidence="2">Uncharacterized protein</fullName>
    </submittedName>
</protein>
<name>A0A1G4B7R2_9PEZI</name>
<sequence>MFVNAQSFVAHHSGSGTTSSTAKPAPRSAVHTASARVMSSS</sequence>
<comment type="caution">
    <text evidence="2">The sequence shown here is derived from an EMBL/GenBank/DDBJ whole genome shotgun (WGS) entry which is preliminary data.</text>
</comment>
<gene>
    <name evidence="2" type="ORF">CORC01_07229</name>
</gene>
<accession>A0A1G4B7R2</accession>
<keyword evidence="3" id="KW-1185">Reference proteome</keyword>
<feature type="region of interest" description="Disordered" evidence="1">
    <location>
        <begin position="1"/>
        <end position="41"/>
    </location>
</feature>
<dbReference type="RefSeq" id="XP_022474601.1">
    <property type="nucleotide sequence ID" value="XM_022618867.1"/>
</dbReference>
<evidence type="ECO:0000256" key="1">
    <source>
        <dbReference type="SAM" id="MobiDB-lite"/>
    </source>
</evidence>
<dbReference type="AlphaFoldDB" id="A0A1G4B7R2"/>
<dbReference type="GeneID" id="34560377"/>
<proteinExistence type="predicted"/>
<reference evidence="2 3" key="1">
    <citation type="submission" date="2016-09" db="EMBL/GenBank/DDBJ databases">
        <authorList>
            <person name="Capua I."/>
            <person name="De Benedictis P."/>
            <person name="Joannis T."/>
            <person name="Lombin L.H."/>
            <person name="Cattoli G."/>
        </authorList>
    </citation>
    <scope>NUCLEOTIDE SEQUENCE [LARGE SCALE GENOMIC DNA]</scope>
    <source>
        <strain evidence="2 3">IMI 309357</strain>
    </source>
</reference>